<proteinExistence type="inferred from homology"/>
<keyword evidence="3 6" id="KW-0812">Transmembrane</keyword>
<feature type="transmembrane region" description="Helical" evidence="6">
    <location>
        <begin position="151"/>
        <end position="174"/>
    </location>
</feature>
<feature type="transmembrane region" description="Helical" evidence="6">
    <location>
        <begin position="316"/>
        <end position="335"/>
    </location>
</feature>
<comment type="subcellular location">
    <subcellularLocation>
        <location evidence="1 6">Membrane</location>
        <topology evidence="1 6">Multi-pass membrane protein</topology>
    </subcellularLocation>
</comment>
<keyword evidence="5 6" id="KW-0472">Membrane</keyword>
<dbReference type="STRING" id="880526.GCA_000427365_00156"/>
<evidence type="ECO:0000256" key="1">
    <source>
        <dbReference type="ARBA" id="ARBA00004141"/>
    </source>
</evidence>
<evidence type="ECO:0000256" key="4">
    <source>
        <dbReference type="ARBA" id="ARBA00022989"/>
    </source>
</evidence>
<evidence type="ECO:0000256" key="2">
    <source>
        <dbReference type="ARBA" id="ARBA00022448"/>
    </source>
</evidence>
<dbReference type="Proteomes" id="UP000255233">
    <property type="component" value="Unassembled WGS sequence"/>
</dbReference>
<dbReference type="OrthoDB" id="1110016at2"/>
<evidence type="ECO:0000256" key="3">
    <source>
        <dbReference type="ARBA" id="ARBA00022692"/>
    </source>
</evidence>
<feature type="transmembrane region" description="Helical" evidence="6">
    <location>
        <begin position="113"/>
        <end position="131"/>
    </location>
</feature>
<feature type="transmembrane region" description="Helical" evidence="6">
    <location>
        <begin position="467"/>
        <end position="492"/>
    </location>
</feature>
<sequence>MDNIYLVVLVILMALAISALIVGVSNDAVNFLNSALGSKAAPRYVILLVASAGILLGSIFSSGMMEVARRGVFYPENFYFHEMMMIFLTVMFTNVILLDIFNTFGLPTSTTVSLVFGLLGAAVAVAMVKIWGTADENLGHLPHYINSGKALGIISGILVSVVIAFVTGTVVMYVTRVIFSFHYQRAFRYIGPLWCGIALTAISYFAIFKGLKDTAIMPHELMTWMNDHTSRLMIYCFVGWTVLMGLIQYLFRINILKLTVLAGTLSLALAFAGNDLVNFIGVSVAGFDSYNIASEAAAKGVDISTLKMSALDGAVAANPLILFIGGLIMVITIWFSKKARSVSDTEINLARQDDGAERFGSTALSRAIVRGAVNFNKKFVKYVPERAQRFIERRFEPMAISETEDKAPFDLIRATVNLSVASILIASATSLRLPLSTTYVTFMVAMGSSLADRAWGRESAVYRITGVLTVISGWFLTAVIAFTVAFVVGMLLMYGGNIAIFALAAVCAFILFQSKVLFSRRQKQAAAREAIYKADDKELNIIDESTQEICNAMQTMTKLYSDTLEGLAGEDRRKLKDTMRAAEQMYQEAHERKYRLLPILRKLEANNIDTGHYYVQVADYVNEVAKALVHITRPSFEHIDNNHEGLSAAQLSDLQEINASVSSIYDEIIRMLQTKDFSKLDETLMHRDQLFETLAKAIKNQIYRVRDNASSSRSSMLYLEIINETKTMVLQSRNLLKAQKHFISEEDI</sequence>
<dbReference type="AlphaFoldDB" id="A0A379MRN7"/>
<name>A0A379MRN7_9BACT</name>
<dbReference type="PANTHER" id="PTHR11101:SF16">
    <property type="entry name" value="PHOSPHATE TRANSPORTER"/>
    <property type="match status" value="1"/>
</dbReference>
<feature type="transmembrane region" description="Helical" evidence="6">
    <location>
        <begin position="498"/>
        <end position="518"/>
    </location>
</feature>
<gene>
    <name evidence="7" type="ORF">NCTC11190_01404</name>
</gene>
<organism evidence="7 8">
    <name type="scientific">Rikenella microfusus</name>
    <dbReference type="NCBI Taxonomy" id="28139"/>
    <lineage>
        <taxon>Bacteria</taxon>
        <taxon>Pseudomonadati</taxon>
        <taxon>Bacteroidota</taxon>
        <taxon>Bacteroidia</taxon>
        <taxon>Bacteroidales</taxon>
        <taxon>Rikenellaceae</taxon>
        <taxon>Rikenella</taxon>
    </lineage>
</organism>
<feature type="transmembrane region" description="Helical" evidence="6">
    <location>
        <begin position="83"/>
        <end position="101"/>
    </location>
</feature>
<dbReference type="GO" id="GO:0035435">
    <property type="term" value="P:phosphate ion transmembrane transport"/>
    <property type="evidence" value="ECO:0007669"/>
    <property type="project" value="TreeGrafter"/>
</dbReference>
<evidence type="ECO:0000256" key="5">
    <source>
        <dbReference type="ARBA" id="ARBA00023136"/>
    </source>
</evidence>
<feature type="transmembrane region" description="Helical" evidence="6">
    <location>
        <begin position="232"/>
        <end position="251"/>
    </location>
</feature>
<comment type="similarity">
    <text evidence="6">Belongs to the inorganic phosphate transporter (PiT) (TC 2.A.20) family.</text>
</comment>
<dbReference type="InterPro" id="IPR001204">
    <property type="entry name" value="Phos_transporter"/>
</dbReference>
<evidence type="ECO:0000313" key="7">
    <source>
        <dbReference type="EMBL" id="SUE34185.1"/>
    </source>
</evidence>
<keyword evidence="8" id="KW-1185">Reference proteome</keyword>
<dbReference type="Pfam" id="PF01384">
    <property type="entry name" value="PHO4"/>
    <property type="match status" value="1"/>
</dbReference>
<accession>A0A379MRN7</accession>
<dbReference type="GO" id="GO:0016020">
    <property type="term" value="C:membrane"/>
    <property type="evidence" value="ECO:0007669"/>
    <property type="project" value="UniProtKB-SubCell"/>
</dbReference>
<protein>
    <recommendedName>
        <fullName evidence="6">Phosphate transporter</fullName>
    </recommendedName>
</protein>
<keyword evidence="2 6" id="KW-0813">Transport</keyword>
<feature type="transmembrane region" description="Helical" evidence="6">
    <location>
        <begin position="44"/>
        <end position="63"/>
    </location>
</feature>
<feature type="transmembrane region" description="Helical" evidence="6">
    <location>
        <begin position="258"/>
        <end position="280"/>
    </location>
</feature>
<evidence type="ECO:0000313" key="8">
    <source>
        <dbReference type="Proteomes" id="UP000255233"/>
    </source>
</evidence>
<keyword evidence="4 6" id="KW-1133">Transmembrane helix</keyword>
<dbReference type="EMBL" id="UGVL01000001">
    <property type="protein sequence ID" value="SUE34185.1"/>
    <property type="molecule type" value="Genomic_DNA"/>
</dbReference>
<dbReference type="RefSeq" id="WP_027290081.1">
    <property type="nucleotide sequence ID" value="NZ_CALVFX010000014.1"/>
</dbReference>
<keyword evidence="6" id="KW-0592">Phosphate transport</keyword>
<reference evidence="7 8" key="1">
    <citation type="submission" date="2018-06" db="EMBL/GenBank/DDBJ databases">
        <authorList>
            <consortium name="Pathogen Informatics"/>
            <person name="Doyle S."/>
        </authorList>
    </citation>
    <scope>NUCLEOTIDE SEQUENCE [LARGE SCALE GENOMIC DNA]</scope>
    <source>
        <strain evidence="7 8">NCTC11190</strain>
    </source>
</reference>
<evidence type="ECO:0000256" key="6">
    <source>
        <dbReference type="RuleBase" id="RU363058"/>
    </source>
</evidence>
<feature type="transmembrane region" description="Helical" evidence="6">
    <location>
        <begin position="6"/>
        <end position="24"/>
    </location>
</feature>
<feature type="transmembrane region" description="Helical" evidence="6">
    <location>
        <begin position="186"/>
        <end position="207"/>
    </location>
</feature>
<dbReference type="GO" id="GO:0005315">
    <property type="term" value="F:phosphate transmembrane transporter activity"/>
    <property type="evidence" value="ECO:0007669"/>
    <property type="project" value="InterPro"/>
</dbReference>
<dbReference type="PANTHER" id="PTHR11101">
    <property type="entry name" value="PHOSPHATE TRANSPORTER"/>
    <property type="match status" value="1"/>
</dbReference>